<accession>A0A8H7ZZT2</accession>
<dbReference type="OrthoDB" id="63112at2759"/>
<keyword evidence="3" id="KW-1185">Reference proteome</keyword>
<name>A0A8H7ZZT2_9FUNG</name>
<comment type="caution">
    <text evidence="2">The sequence shown here is derived from an EMBL/GenBank/DDBJ whole genome shotgun (WGS) entry which is preliminary data.</text>
</comment>
<evidence type="ECO:0000313" key="3">
    <source>
        <dbReference type="Proteomes" id="UP000673691"/>
    </source>
</evidence>
<proteinExistence type="predicted"/>
<reference evidence="2 3" key="1">
    <citation type="journal article" name="Sci. Rep.">
        <title>Genome-scale phylogenetic analyses confirm Olpidium as the closest living zoosporic fungus to the non-flagellated, terrestrial fungi.</title>
        <authorList>
            <person name="Chang Y."/>
            <person name="Rochon D."/>
            <person name="Sekimoto S."/>
            <person name="Wang Y."/>
            <person name="Chovatia M."/>
            <person name="Sandor L."/>
            <person name="Salamov A."/>
            <person name="Grigoriev I.V."/>
            <person name="Stajich J.E."/>
            <person name="Spatafora J.W."/>
        </authorList>
    </citation>
    <scope>NUCLEOTIDE SEQUENCE [LARGE SCALE GENOMIC DNA]</scope>
    <source>
        <strain evidence="2">S191</strain>
    </source>
</reference>
<evidence type="ECO:0000256" key="1">
    <source>
        <dbReference type="SAM" id="MobiDB-lite"/>
    </source>
</evidence>
<dbReference type="PANTHER" id="PTHR15396">
    <property type="entry name" value="RIBONUCLEASE P PROTEIN SUBUNIT P40"/>
    <property type="match status" value="1"/>
</dbReference>
<dbReference type="InterPro" id="IPR013893">
    <property type="entry name" value="RNase_P_Rpp40"/>
</dbReference>
<protein>
    <submittedName>
        <fullName evidence="2">Uncharacterized protein</fullName>
    </submittedName>
</protein>
<dbReference type="GO" id="GO:0000172">
    <property type="term" value="C:ribonuclease MRP complex"/>
    <property type="evidence" value="ECO:0007669"/>
    <property type="project" value="TreeGrafter"/>
</dbReference>
<sequence length="570" mass="61037">MSAAAVEKLTALGEQDCSEDLLHSVHRERGAAGSKKMKFLLAYPPPVAQATAKIARVAVLPDWTSSSNGREGRACVHRNWDVASRGNGGMTTAARFAPRLQLTRLDQREHLGHPFVVALIPLDGNRLAGEGTTLSYKRTSNSAVKYKTDRLPEAQRLTEVYGRFDSNRDRLRMLGLNAGPGAAAAEAAAAERGPGDACSVGDTSAGGWRATALSTESPGVLPGGARRQSSRRTGLAGSGCCGRESTAFAANRTAGSTDARQCGGVCGQSRETAETLEKKTRLGVEGHQDGVERWDVFFSRRTFSSFSPPLLLYPAQPPCRASKKETGGKKKTGGKAAGMDELPLIDTFEKSGSGARRSTKSGCHLSQYRCRAGAVVPWQPEEPGSREEAVAAGALRGGRAAEPPHRREIGEHPFNHRVQLLFPAAVSGGGGDRDWEDPKAEVDGGALGPALGAGIRFVEDQFFYYCTDLPLSYFVTSAFRTICLRAGTVIALTVGRNIDTDDVVAIDGRDRLTVWTFSGTLILSLTKDTYEVAGLSGRPARMLTLGRVFHRVAVQVDLRSLTQRQLGRLE</sequence>
<dbReference type="GO" id="GO:0001682">
    <property type="term" value="P:tRNA 5'-leader removal"/>
    <property type="evidence" value="ECO:0007669"/>
    <property type="project" value="InterPro"/>
</dbReference>
<dbReference type="EMBL" id="JAEFCI010002167">
    <property type="protein sequence ID" value="KAG5462416.1"/>
    <property type="molecule type" value="Genomic_DNA"/>
</dbReference>
<dbReference type="Pfam" id="PF08584">
    <property type="entry name" value="Ribonuc_P_40"/>
    <property type="match status" value="1"/>
</dbReference>
<dbReference type="PANTHER" id="PTHR15396:SF1">
    <property type="entry name" value="RIBONUCLEASE P PROTEIN SUBUNIT P40"/>
    <property type="match status" value="1"/>
</dbReference>
<dbReference type="GO" id="GO:0004526">
    <property type="term" value="F:ribonuclease P activity"/>
    <property type="evidence" value="ECO:0007669"/>
    <property type="project" value="TreeGrafter"/>
</dbReference>
<dbReference type="Proteomes" id="UP000673691">
    <property type="component" value="Unassembled WGS sequence"/>
</dbReference>
<dbReference type="GO" id="GO:0000447">
    <property type="term" value="P:endonucleolytic cleavage in ITS1 to separate SSU-rRNA from 5.8S rRNA and LSU-rRNA from tricistronic rRNA transcript (SSU-rRNA, 5.8S rRNA, LSU-rRNA)"/>
    <property type="evidence" value="ECO:0007669"/>
    <property type="project" value="TreeGrafter"/>
</dbReference>
<gene>
    <name evidence="2" type="ORF">BJ554DRAFT_5261</name>
</gene>
<organism evidence="2 3">
    <name type="scientific">Olpidium bornovanus</name>
    <dbReference type="NCBI Taxonomy" id="278681"/>
    <lineage>
        <taxon>Eukaryota</taxon>
        <taxon>Fungi</taxon>
        <taxon>Fungi incertae sedis</taxon>
        <taxon>Olpidiomycota</taxon>
        <taxon>Olpidiomycotina</taxon>
        <taxon>Olpidiomycetes</taxon>
        <taxon>Olpidiales</taxon>
        <taxon>Olpidiaceae</taxon>
        <taxon>Olpidium</taxon>
    </lineage>
</organism>
<evidence type="ECO:0000313" key="2">
    <source>
        <dbReference type="EMBL" id="KAG5462416.1"/>
    </source>
</evidence>
<feature type="region of interest" description="Disordered" evidence="1">
    <location>
        <begin position="317"/>
        <end position="337"/>
    </location>
</feature>
<dbReference type="GO" id="GO:0030681">
    <property type="term" value="C:multimeric ribonuclease P complex"/>
    <property type="evidence" value="ECO:0007669"/>
    <property type="project" value="TreeGrafter"/>
</dbReference>
<dbReference type="GO" id="GO:0000171">
    <property type="term" value="F:ribonuclease MRP activity"/>
    <property type="evidence" value="ECO:0007669"/>
    <property type="project" value="TreeGrafter"/>
</dbReference>
<feature type="non-terminal residue" evidence="2">
    <location>
        <position position="570"/>
    </location>
</feature>
<dbReference type="AlphaFoldDB" id="A0A8H7ZZT2"/>